<feature type="binding site" evidence="14">
    <location>
        <begin position="181"/>
        <end position="183"/>
    </location>
    <ligand>
        <name>ATP</name>
        <dbReference type="ChEBI" id="CHEBI:30616"/>
    </ligand>
</feature>
<gene>
    <name evidence="19" type="primary">ddlA</name>
    <name evidence="12" type="synonym">ddl</name>
    <name evidence="18" type="ORF">I6G51_07640</name>
    <name evidence="19" type="ORF">NCTC10288_01365</name>
</gene>
<evidence type="ECO:0000256" key="5">
    <source>
        <dbReference type="ARBA" id="ARBA00022741"/>
    </source>
</evidence>
<reference evidence="18 21" key="2">
    <citation type="submission" date="2020-12" db="EMBL/GenBank/DDBJ databases">
        <title>FDA dAtabase for Regulatory Grade micrObial Sequences (FDA-ARGOS): Supporting development and validation of Infectious Disease Dx tests.</title>
        <authorList>
            <person name="Sproer C."/>
            <person name="Gronow S."/>
            <person name="Severitt S."/>
            <person name="Schroder I."/>
            <person name="Tallon L."/>
            <person name="Sadzewicz L."/>
            <person name="Zhao X."/>
            <person name="Boylan J."/>
            <person name="Ott S."/>
            <person name="Bowen H."/>
            <person name="Vavikolanu K."/>
            <person name="Mehta A."/>
            <person name="Aluvathingal J."/>
            <person name="Nadendla S."/>
            <person name="Lowell S."/>
            <person name="Myers T."/>
            <person name="Yan Y."/>
            <person name="Sichtig H."/>
        </authorList>
    </citation>
    <scope>NUCLEOTIDE SEQUENCE [LARGE SCALE GENOMIC DNA]</scope>
    <source>
        <strain evidence="18 21">FDAARGOS_894</strain>
    </source>
</reference>
<dbReference type="GeneID" id="70783268"/>
<evidence type="ECO:0000313" key="19">
    <source>
        <dbReference type="EMBL" id="SQI00061.1"/>
    </source>
</evidence>
<evidence type="ECO:0000313" key="18">
    <source>
        <dbReference type="EMBL" id="QPS58813.1"/>
    </source>
</evidence>
<dbReference type="STRING" id="38301.NX84_06785"/>
<evidence type="ECO:0000256" key="3">
    <source>
        <dbReference type="ARBA" id="ARBA00022598"/>
    </source>
</evidence>
<dbReference type="Gene3D" id="3.40.50.20">
    <property type="match status" value="1"/>
</dbReference>
<feature type="active site" evidence="13">
    <location>
        <position position="19"/>
    </location>
</feature>
<dbReference type="InterPro" id="IPR016185">
    <property type="entry name" value="PreATP-grasp_dom_sf"/>
</dbReference>
<evidence type="ECO:0000259" key="17">
    <source>
        <dbReference type="PROSITE" id="PS50975"/>
    </source>
</evidence>
<dbReference type="EMBL" id="CP065689">
    <property type="protein sequence ID" value="QPS58813.1"/>
    <property type="molecule type" value="Genomic_DNA"/>
</dbReference>
<keyword evidence="5 14" id="KW-0547">Nucleotide-binding</keyword>
<feature type="binding site" evidence="14">
    <location>
        <begin position="189"/>
        <end position="190"/>
    </location>
    <ligand>
        <name>ATP</name>
        <dbReference type="ChEBI" id="CHEBI:30616"/>
    </ligand>
</feature>
<dbReference type="PROSITE" id="PS00843">
    <property type="entry name" value="DALA_DALA_LIGASE_1"/>
    <property type="match status" value="1"/>
</dbReference>
<feature type="binding site" evidence="15">
    <location>
        <position position="317"/>
    </location>
    <ligand>
        <name>Mg(2+)</name>
        <dbReference type="ChEBI" id="CHEBI:18420"/>
        <label>2</label>
    </ligand>
</feature>
<keyword evidence="11 12" id="KW-0961">Cell wall biogenesis/degradation</keyword>
<dbReference type="PANTHER" id="PTHR23132">
    <property type="entry name" value="D-ALANINE--D-ALANINE LIGASE"/>
    <property type="match status" value="1"/>
</dbReference>
<dbReference type="InterPro" id="IPR013815">
    <property type="entry name" value="ATP_grasp_subdomain_1"/>
</dbReference>
<evidence type="ECO:0000256" key="4">
    <source>
        <dbReference type="ARBA" id="ARBA00022723"/>
    </source>
</evidence>
<dbReference type="HAMAP" id="MF_00047">
    <property type="entry name" value="Dala_Dala_lig"/>
    <property type="match status" value="1"/>
</dbReference>
<dbReference type="KEGG" id="cmin:NCTC10288_01365"/>
<comment type="cofactor">
    <cofactor evidence="15">
        <name>Mg(2+)</name>
        <dbReference type="ChEBI" id="CHEBI:18420"/>
    </cofactor>
    <cofactor evidence="15">
        <name>Mn(2+)</name>
        <dbReference type="ChEBI" id="CHEBI:29035"/>
    </cofactor>
    <text evidence="15">Binds 2 magnesium or manganese ions per subunit.</text>
</comment>
<dbReference type="Pfam" id="PF07478">
    <property type="entry name" value="Dala_Dala_lig_C"/>
    <property type="match status" value="1"/>
</dbReference>
<reference evidence="19 20" key="1">
    <citation type="submission" date="2018-06" db="EMBL/GenBank/DDBJ databases">
        <authorList>
            <consortium name="Pathogen Informatics"/>
            <person name="Doyle S."/>
        </authorList>
    </citation>
    <scope>NUCLEOTIDE SEQUENCE [LARGE SCALE GENOMIC DNA]</scope>
    <source>
        <strain evidence="19 20">NCTC10288</strain>
    </source>
</reference>
<dbReference type="UniPathway" id="UPA00219"/>
<dbReference type="PROSITE" id="PS50975">
    <property type="entry name" value="ATP_GRASP"/>
    <property type="match status" value="1"/>
</dbReference>
<proteinExistence type="inferred from homology"/>
<evidence type="ECO:0000256" key="1">
    <source>
        <dbReference type="ARBA" id="ARBA00001936"/>
    </source>
</evidence>
<dbReference type="RefSeq" id="WP_039675170.1">
    <property type="nucleotide sequence ID" value="NZ_CP065689.1"/>
</dbReference>
<accession>A0A2X4RDG0</accession>
<dbReference type="GO" id="GO:0008360">
    <property type="term" value="P:regulation of cell shape"/>
    <property type="evidence" value="ECO:0007669"/>
    <property type="project" value="UniProtKB-KW"/>
</dbReference>
<evidence type="ECO:0000256" key="16">
    <source>
        <dbReference type="PROSITE-ProRule" id="PRU00409"/>
    </source>
</evidence>
<keyword evidence="4 15" id="KW-0479">Metal-binding</keyword>
<keyword evidence="6 16" id="KW-0067">ATP-binding</keyword>
<dbReference type="Proteomes" id="UP000594905">
    <property type="component" value="Chromosome"/>
</dbReference>
<feature type="active site" evidence="13">
    <location>
        <position position="189"/>
    </location>
</feature>
<evidence type="ECO:0000256" key="12">
    <source>
        <dbReference type="HAMAP-Rule" id="MF_00047"/>
    </source>
</evidence>
<comment type="similarity">
    <text evidence="2 12">Belongs to the D-alanine--D-alanine ligase family.</text>
</comment>
<evidence type="ECO:0000256" key="8">
    <source>
        <dbReference type="ARBA" id="ARBA00022960"/>
    </source>
</evidence>
<feature type="binding site" evidence="15">
    <location>
        <position position="305"/>
    </location>
    <ligand>
        <name>Mg(2+)</name>
        <dbReference type="ChEBI" id="CHEBI:18420"/>
        <label>1</label>
    </ligand>
</feature>
<dbReference type="InterPro" id="IPR011761">
    <property type="entry name" value="ATP-grasp"/>
</dbReference>
<dbReference type="OrthoDB" id="9813261at2"/>
<comment type="subcellular location">
    <subcellularLocation>
        <location evidence="12">Cytoplasm</location>
    </subcellularLocation>
</comment>
<feature type="binding site" evidence="15">
    <location>
        <position position="319"/>
    </location>
    <ligand>
        <name>Mg(2+)</name>
        <dbReference type="ChEBI" id="CHEBI:18420"/>
        <label>2</label>
    </ligand>
</feature>
<dbReference type="GO" id="GO:0008716">
    <property type="term" value="F:D-alanine-D-alanine ligase activity"/>
    <property type="evidence" value="ECO:0007669"/>
    <property type="project" value="UniProtKB-UniRule"/>
</dbReference>
<evidence type="ECO:0000256" key="13">
    <source>
        <dbReference type="PIRSR" id="PIRSR039102-1"/>
    </source>
</evidence>
<dbReference type="EMBL" id="LS483460">
    <property type="protein sequence ID" value="SQI00061.1"/>
    <property type="molecule type" value="Genomic_DNA"/>
</dbReference>
<dbReference type="PIRSF" id="PIRSF039102">
    <property type="entry name" value="Ddl/VanB"/>
    <property type="match status" value="1"/>
</dbReference>
<evidence type="ECO:0000256" key="14">
    <source>
        <dbReference type="PIRSR" id="PIRSR039102-2"/>
    </source>
</evidence>
<dbReference type="GO" id="GO:0005524">
    <property type="term" value="F:ATP binding"/>
    <property type="evidence" value="ECO:0007669"/>
    <property type="project" value="UniProtKB-UniRule"/>
</dbReference>
<evidence type="ECO:0000256" key="9">
    <source>
        <dbReference type="ARBA" id="ARBA00022984"/>
    </source>
</evidence>
<dbReference type="Gene3D" id="3.30.470.20">
    <property type="entry name" value="ATP-grasp fold, B domain"/>
    <property type="match status" value="1"/>
</dbReference>
<name>A0A2X4RDG0_9CORY</name>
<dbReference type="Pfam" id="PF01820">
    <property type="entry name" value="Dala_Dala_lig_N"/>
    <property type="match status" value="1"/>
</dbReference>
<feature type="binding site" evidence="14">
    <location>
        <begin position="316"/>
        <end position="317"/>
    </location>
    <ligand>
        <name>ATP</name>
        <dbReference type="ChEBI" id="CHEBI:30616"/>
    </ligand>
</feature>
<dbReference type="Gene3D" id="3.30.1490.20">
    <property type="entry name" value="ATP-grasp fold, A domain"/>
    <property type="match status" value="1"/>
</dbReference>
<dbReference type="PANTHER" id="PTHR23132:SF25">
    <property type="entry name" value="D-ALANINE--D-ALANINE LIGASE A"/>
    <property type="match status" value="1"/>
</dbReference>
<dbReference type="NCBIfam" id="NF002528">
    <property type="entry name" value="PRK01966.1-4"/>
    <property type="match status" value="1"/>
</dbReference>
<keyword evidence="12" id="KW-0963">Cytoplasm</keyword>
<evidence type="ECO:0000256" key="2">
    <source>
        <dbReference type="ARBA" id="ARBA00010871"/>
    </source>
</evidence>
<evidence type="ECO:0000256" key="15">
    <source>
        <dbReference type="PIRSR" id="PIRSR039102-3"/>
    </source>
</evidence>
<feature type="active site" evidence="13">
    <location>
        <position position="328"/>
    </location>
</feature>
<evidence type="ECO:0000313" key="21">
    <source>
        <dbReference type="Proteomes" id="UP000594905"/>
    </source>
</evidence>
<evidence type="ECO:0000256" key="10">
    <source>
        <dbReference type="ARBA" id="ARBA00023211"/>
    </source>
</evidence>
<keyword evidence="9 12" id="KW-0573">Peptidoglycan synthesis</keyword>
<protein>
    <recommendedName>
        <fullName evidence="12">D-alanine--D-alanine ligase</fullName>
        <ecNumber evidence="12">6.3.2.4</ecNumber>
    </recommendedName>
    <alternativeName>
        <fullName evidence="12">D-Ala-D-Ala ligase</fullName>
    </alternativeName>
    <alternativeName>
        <fullName evidence="12">D-alanylalanine synthetase</fullName>
    </alternativeName>
</protein>
<organism evidence="19 20">
    <name type="scientific">Corynebacterium minutissimum</name>
    <dbReference type="NCBI Taxonomy" id="38301"/>
    <lineage>
        <taxon>Bacteria</taxon>
        <taxon>Bacillati</taxon>
        <taxon>Actinomycetota</taxon>
        <taxon>Actinomycetes</taxon>
        <taxon>Mycobacteriales</taxon>
        <taxon>Corynebacteriaceae</taxon>
        <taxon>Corynebacterium</taxon>
    </lineage>
</organism>
<feature type="binding site" evidence="14">
    <location>
        <position position="142"/>
    </location>
    <ligand>
        <name>ATP</name>
        <dbReference type="ChEBI" id="CHEBI:30616"/>
    </ligand>
</feature>
<feature type="binding site" evidence="15">
    <location>
        <position position="317"/>
    </location>
    <ligand>
        <name>Mg(2+)</name>
        <dbReference type="ChEBI" id="CHEBI:18420"/>
        <label>1</label>
    </ligand>
</feature>
<dbReference type="InterPro" id="IPR005905">
    <property type="entry name" value="D_ala_D_ala"/>
</dbReference>
<dbReference type="InterPro" id="IPR011127">
    <property type="entry name" value="Dala_Dala_lig_N"/>
</dbReference>
<dbReference type="Proteomes" id="UP000249264">
    <property type="component" value="Chromosome 1"/>
</dbReference>
<dbReference type="SUPFAM" id="SSF52440">
    <property type="entry name" value="PreATP-grasp domain"/>
    <property type="match status" value="1"/>
</dbReference>
<comment type="pathway">
    <text evidence="12">Cell wall biogenesis; peptidoglycan biosynthesis.</text>
</comment>
<dbReference type="GO" id="GO:0005829">
    <property type="term" value="C:cytosol"/>
    <property type="evidence" value="ECO:0007669"/>
    <property type="project" value="TreeGrafter"/>
</dbReference>
<comment type="cofactor">
    <cofactor evidence="1">
        <name>Mn(2+)</name>
        <dbReference type="ChEBI" id="CHEBI:29035"/>
    </cofactor>
</comment>
<keyword evidence="7 15" id="KW-0460">Magnesium</keyword>
<evidence type="ECO:0000256" key="11">
    <source>
        <dbReference type="ARBA" id="ARBA00023316"/>
    </source>
</evidence>
<dbReference type="GO" id="GO:0071555">
    <property type="term" value="P:cell wall organization"/>
    <property type="evidence" value="ECO:0007669"/>
    <property type="project" value="UniProtKB-KW"/>
</dbReference>
<dbReference type="AlphaFoldDB" id="A0A2X4RDG0"/>
<comment type="function">
    <text evidence="12">Cell wall formation.</text>
</comment>
<dbReference type="PROSITE" id="PS00844">
    <property type="entry name" value="DALA_DALA_LIGASE_2"/>
    <property type="match status" value="1"/>
</dbReference>
<dbReference type="InterPro" id="IPR011095">
    <property type="entry name" value="Dala_Dala_lig_C"/>
</dbReference>
<keyword evidence="3 12" id="KW-0436">Ligase</keyword>
<dbReference type="InterPro" id="IPR000291">
    <property type="entry name" value="D-Ala_lig_Van_CS"/>
</dbReference>
<dbReference type="EC" id="6.3.2.4" evidence="12"/>
<evidence type="ECO:0000313" key="20">
    <source>
        <dbReference type="Proteomes" id="UP000249264"/>
    </source>
</evidence>
<feature type="domain" description="ATP-grasp" evidence="17">
    <location>
        <begin position="146"/>
        <end position="350"/>
    </location>
</feature>
<feature type="binding site" evidence="14">
    <location>
        <begin position="219"/>
        <end position="226"/>
    </location>
    <ligand>
        <name>ATP</name>
        <dbReference type="ChEBI" id="CHEBI:30616"/>
    </ligand>
</feature>
<comment type="catalytic activity">
    <reaction evidence="12">
        <text>2 D-alanine + ATP = D-alanyl-D-alanine + ADP + phosphate + H(+)</text>
        <dbReference type="Rhea" id="RHEA:11224"/>
        <dbReference type="ChEBI" id="CHEBI:15378"/>
        <dbReference type="ChEBI" id="CHEBI:30616"/>
        <dbReference type="ChEBI" id="CHEBI:43474"/>
        <dbReference type="ChEBI" id="CHEBI:57416"/>
        <dbReference type="ChEBI" id="CHEBI:57822"/>
        <dbReference type="ChEBI" id="CHEBI:456216"/>
        <dbReference type="EC" id="6.3.2.4"/>
    </reaction>
</comment>
<evidence type="ECO:0000256" key="6">
    <source>
        <dbReference type="ARBA" id="ARBA00022840"/>
    </source>
</evidence>
<keyword evidence="21" id="KW-1185">Reference proteome</keyword>
<keyword evidence="8 12" id="KW-0133">Cell shape</keyword>
<sequence length="356" mass="38199">MTEAKPVRVAVVYGGRSSEHSVSCISAGAIMEHLDPAKYDVVPIGITRDGTWTQGTREGLEIVHGRMPEVELHDELALSLNPATRGRIHNVTRHEHYTEVDVIVPVLHGPFGEDGTVQGLFELSGIPYVGAGVLASAVGMDKEFTKKLLVAEGLPVAPQVVLTGETALDDVQKDRLGLPVFVKPARGGSSIGVSKVSAWEDFEAAVKLAYESDDKVLVEPEICGAEVEVGVLEHPDGTLQASVPAKLLGTTESEEGFYGFDAKYLDEGVSAEIPAPLSEELTTEIRERAIEAFRALGAAGLSRVDFFITEDTYYINEVNTFPGFTPISMYPQVFAADGVSYAELLDTLVQTALARG</sequence>
<dbReference type="GO" id="GO:0009252">
    <property type="term" value="P:peptidoglycan biosynthetic process"/>
    <property type="evidence" value="ECO:0007669"/>
    <property type="project" value="UniProtKB-UniRule"/>
</dbReference>
<keyword evidence="10 15" id="KW-0464">Manganese</keyword>
<dbReference type="SUPFAM" id="SSF56059">
    <property type="entry name" value="Glutathione synthetase ATP-binding domain-like"/>
    <property type="match status" value="1"/>
</dbReference>
<evidence type="ECO:0000256" key="7">
    <source>
        <dbReference type="ARBA" id="ARBA00022842"/>
    </source>
</evidence>
<dbReference type="GO" id="GO:0046872">
    <property type="term" value="F:metal ion binding"/>
    <property type="evidence" value="ECO:0007669"/>
    <property type="project" value="UniProtKB-KW"/>
</dbReference>
<dbReference type="NCBIfam" id="TIGR01205">
    <property type="entry name" value="D_ala_D_alaTIGR"/>
    <property type="match status" value="1"/>
</dbReference>